<dbReference type="RefSeq" id="WP_085890488.1">
    <property type="nucleotide sequence ID" value="NZ_FWFL01000001.1"/>
</dbReference>
<dbReference type="EMBL" id="FWFL01000001">
    <property type="protein sequence ID" value="SLN10739.1"/>
    <property type="molecule type" value="Genomic_DNA"/>
</dbReference>
<proteinExistence type="predicted"/>
<keyword evidence="3" id="KW-1185">Reference proteome</keyword>
<evidence type="ECO:0000313" key="2">
    <source>
        <dbReference type="EMBL" id="SLN10739.1"/>
    </source>
</evidence>
<dbReference type="AlphaFoldDB" id="A0A1Y5R878"/>
<protein>
    <submittedName>
        <fullName evidence="2">BON domain protein</fullName>
    </submittedName>
</protein>
<dbReference type="OrthoDB" id="5525824at2"/>
<gene>
    <name evidence="2" type="ORF">PEL8287_00190</name>
</gene>
<organism evidence="2 3">
    <name type="scientific">Roseovarius litorisediminis</name>
    <dbReference type="NCBI Taxonomy" id="1312363"/>
    <lineage>
        <taxon>Bacteria</taxon>
        <taxon>Pseudomonadati</taxon>
        <taxon>Pseudomonadota</taxon>
        <taxon>Alphaproteobacteria</taxon>
        <taxon>Rhodobacterales</taxon>
        <taxon>Roseobacteraceae</taxon>
        <taxon>Roseovarius</taxon>
    </lineage>
</organism>
<dbReference type="PROSITE" id="PS50914">
    <property type="entry name" value="BON"/>
    <property type="match status" value="1"/>
</dbReference>
<reference evidence="2 3" key="1">
    <citation type="submission" date="2017-03" db="EMBL/GenBank/DDBJ databases">
        <authorList>
            <person name="Afonso C.L."/>
            <person name="Miller P.J."/>
            <person name="Scott M.A."/>
            <person name="Spackman E."/>
            <person name="Goraichik I."/>
            <person name="Dimitrov K.M."/>
            <person name="Suarez D.L."/>
            <person name="Swayne D.E."/>
        </authorList>
    </citation>
    <scope>NUCLEOTIDE SEQUENCE [LARGE SCALE GENOMIC DNA]</scope>
    <source>
        <strain evidence="2 3">CECT 8287</strain>
    </source>
</reference>
<dbReference type="InterPro" id="IPR007055">
    <property type="entry name" value="BON_dom"/>
</dbReference>
<sequence length="677" mass="71915">MEDFLGAVFLIAALFAFGMFNFQKDEPLVEAGLRSQAEAIVGPAIHPLSVEVNGRSISVSGVADTEAEREFILTNLREIEGRGRISSALTVLEPAVPYALHITYQKGQATEIEGPVPTERQRAALRGVLGDRVEALTLASGAPDLEWGGVALRGAQALVMLENGRLEMDGRMVRLNGTALTPEVDAKIGRIFTELPGGYGFEKNLTLLDDGSPLRLSVTKMPDGTLKMSGKLPQALELAAIDQRLSEQNLPITPIAVPFDGWSDALATGLKALDQLQSGNMTLIGSSFTLSGEAWSETAYEQAHALVDQLPGAIKATTDIAQMDDGAAFALTITFDGVAAVARGKAPADLGLRVQSAFLDHPVTGPDLVIAQVRAGKRWWQAATAGIEALKELEHGAVTFSDDELTFTGLVFDSARQEKMAAQLAAVLPDGVETRFDLDYYDDGTPFRLSLEFDGRDAIAKGKVPAALPISAQSGLLGGPVSPGGLVDGKLEAPSDWLAAARLGIGALALFENGVLQVSDNRLRLEGLLRDPNVETQMQDLLAGLPDGFDAETELEFLDDGRPFWLTLTTDANGARASGKVPYDLGLQSQSVIFGRVIEAGDLNYADVPASPEWWNAARTGIKALSMLETGTVTIEPGGLILSGTALDATRREAVERRLGFLPEGFDVSATIDLSGD</sequence>
<accession>A0A1Y5R878</accession>
<name>A0A1Y5R878_9RHOB</name>
<evidence type="ECO:0000259" key="1">
    <source>
        <dbReference type="PROSITE" id="PS50914"/>
    </source>
</evidence>
<evidence type="ECO:0000313" key="3">
    <source>
        <dbReference type="Proteomes" id="UP000193827"/>
    </source>
</evidence>
<feature type="domain" description="BON" evidence="1">
    <location>
        <begin position="25"/>
        <end position="93"/>
    </location>
</feature>
<dbReference type="Gene3D" id="3.40.1520.20">
    <property type="match status" value="4"/>
</dbReference>
<dbReference type="Proteomes" id="UP000193827">
    <property type="component" value="Unassembled WGS sequence"/>
</dbReference>